<organism evidence="1">
    <name type="scientific">Cucumis melo</name>
    <name type="common">Muskmelon</name>
    <dbReference type="NCBI Taxonomy" id="3656"/>
    <lineage>
        <taxon>Eukaryota</taxon>
        <taxon>Viridiplantae</taxon>
        <taxon>Streptophyta</taxon>
        <taxon>Embryophyta</taxon>
        <taxon>Tracheophyta</taxon>
        <taxon>Spermatophyta</taxon>
        <taxon>Magnoliopsida</taxon>
        <taxon>eudicotyledons</taxon>
        <taxon>Gunneridae</taxon>
        <taxon>Pentapetalae</taxon>
        <taxon>rosids</taxon>
        <taxon>fabids</taxon>
        <taxon>Cucurbitales</taxon>
        <taxon>Cucurbitaceae</taxon>
        <taxon>Benincaseae</taxon>
        <taxon>Cucumis</taxon>
    </lineage>
</organism>
<dbReference type="Gramene" id="MELO3C028926.2.1">
    <property type="protein sequence ID" value="MELO3C028926.2.1"/>
    <property type="gene ID" value="MELO3C028926.2"/>
</dbReference>
<accession>A0A9I9E554</accession>
<evidence type="ECO:0000313" key="1">
    <source>
        <dbReference type="EnsemblPlants" id="MELO3C028926.2.1"/>
    </source>
</evidence>
<name>A0A9I9E554_CUCME</name>
<proteinExistence type="predicted"/>
<reference evidence="1" key="1">
    <citation type="submission" date="2023-03" db="UniProtKB">
        <authorList>
            <consortium name="EnsemblPlants"/>
        </authorList>
    </citation>
    <scope>IDENTIFICATION</scope>
</reference>
<protein>
    <submittedName>
        <fullName evidence="1">Uncharacterized protein</fullName>
    </submittedName>
</protein>
<dbReference type="EnsemblPlants" id="MELO3C028926.2.1">
    <property type="protein sequence ID" value="MELO3C028926.2.1"/>
    <property type="gene ID" value="MELO3C028926.2"/>
</dbReference>
<sequence length="119" mass="13199">MSFFVTLSNFCGNCTNAISCPFSSSIKKQSASLMAFELFEYISQSTLSRICPLLIRTRPSPTAVFILLAMSLYSFCIRKNHPVLCKLRGLHESIVGELGACIVREIHAKLLGRVVVCHD</sequence>
<dbReference type="AlphaFoldDB" id="A0A9I9E554"/>